<dbReference type="PANTHER" id="PTHR10519:SF74">
    <property type="entry name" value="GAMMA-AMINOBUTYRIC ACID TYPE B RECEPTOR SUBUNIT 2"/>
    <property type="match status" value="1"/>
</dbReference>
<dbReference type="InterPro" id="IPR028082">
    <property type="entry name" value="Peripla_BP_I"/>
</dbReference>
<comment type="caution">
    <text evidence="14">The sequence shown here is derived from an EMBL/GenBank/DDBJ whole genome shotgun (WGS) entry which is preliminary data.</text>
</comment>
<dbReference type="Proteomes" id="UP000288716">
    <property type="component" value="Unassembled WGS sequence"/>
</dbReference>
<keyword evidence="9" id="KW-0325">Glycoprotein</keyword>
<evidence type="ECO:0000256" key="6">
    <source>
        <dbReference type="ARBA" id="ARBA00023040"/>
    </source>
</evidence>
<dbReference type="FunFam" id="3.40.50.2300:FF:000063">
    <property type="entry name" value="Gamma-aminobutyric acid type B receptor subunit"/>
    <property type="match status" value="1"/>
</dbReference>
<dbReference type="InterPro" id="IPR001828">
    <property type="entry name" value="ANF_lig-bd_rcpt"/>
</dbReference>
<dbReference type="PRINTS" id="PR01176">
    <property type="entry name" value="GABABRECEPTR"/>
</dbReference>
<keyword evidence="10" id="KW-0807">Transducer</keyword>
<dbReference type="Pfam" id="PF00003">
    <property type="entry name" value="7tm_3"/>
    <property type="match status" value="1"/>
</dbReference>
<dbReference type="InterPro" id="IPR017978">
    <property type="entry name" value="GPCR_3_C"/>
</dbReference>
<evidence type="ECO:0000313" key="15">
    <source>
        <dbReference type="Proteomes" id="UP000288716"/>
    </source>
</evidence>
<evidence type="ECO:0000256" key="7">
    <source>
        <dbReference type="ARBA" id="ARBA00023136"/>
    </source>
</evidence>
<feature type="domain" description="G-protein coupled receptors family 3 profile" evidence="13">
    <location>
        <begin position="336"/>
        <end position="400"/>
    </location>
</feature>
<evidence type="ECO:0000256" key="3">
    <source>
        <dbReference type="ARBA" id="ARBA00022692"/>
    </source>
</evidence>
<dbReference type="AlphaFoldDB" id="A0A443S483"/>
<organism evidence="14 15">
    <name type="scientific">Leptotrombidium deliense</name>
    <dbReference type="NCBI Taxonomy" id="299467"/>
    <lineage>
        <taxon>Eukaryota</taxon>
        <taxon>Metazoa</taxon>
        <taxon>Ecdysozoa</taxon>
        <taxon>Arthropoda</taxon>
        <taxon>Chelicerata</taxon>
        <taxon>Arachnida</taxon>
        <taxon>Acari</taxon>
        <taxon>Acariformes</taxon>
        <taxon>Trombidiformes</taxon>
        <taxon>Prostigmata</taxon>
        <taxon>Anystina</taxon>
        <taxon>Parasitengona</taxon>
        <taxon>Trombiculoidea</taxon>
        <taxon>Trombiculidae</taxon>
        <taxon>Leptotrombidium</taxon>
    </lineage>
</organism>
<feature type="transmembrane region" description="Helical" evidence="12">
    <location>
        <begin position="295"/>
        <end position="315"/>
    </location>
</feature>
<dbReference type="Gene3D" id="3.40.50.2300">
    <property type="match status" value="2"/>
</dbReference>
<feature type="transmembrane region" description="Helical" evidence="12">
    <location>
        <begin position="335"/>
        <end position="356"/>
    </location>
</feature>
<keyword evidence="3 12" id="KW-0812">Transmembrane</keyword>
<reference evidence="14 15" key="1">
    <citation type="journal article" date="2018" name="Gigascience">
        <title>Genomes of trombidid mites reveal novel predicted allergens and laterally-transferred genes associated with secondary metabolism.</title>
        <authorList>
            <person name="Dong X."/>
            <person name="Chaisiri K."/>
            <person name="Xia D."/>
            <person name="Armstrong S.D."/>
            <person name="Fang Y."/>
            <person name="Donnelly M.J."/>
            <person name="Kadowaki T."/>
            <person name="McGarry J.W."/>
            <person name="Darby A.C."/>
            <person name="Makepeace B.L."/>
        </authorList>
    </citation>
    <scope>NUCLEOTIDE SEQUENCE [LARGE SCALE GENOMIC DNA]</scope>
    <source>
        <strain evidence="14">UoL-UT</strain>
    </source>
</reference>
<gene>
    <name evidence="14" type="ORF">B4U80_01872</name>
</gene>
<dbReference type="GO" id="GO:0038039">
    <property type="term" value="C:G protein-coupled receptor heterodimeric complex"/>
    <property type="evidence" value="ECO:0007669"/>
    <property type="project" value="TreeGrafter"/>
</dbReference>
<evidence type="ECO:0000256" key="12">
    <source>
        <dbReference type="SAM" id="Phobius"/>
    </source>
</evidence>
<evidence type="ECO:0000256" key="10">
    <source>
        <dbReference type="ARBA" id="ARBA00023224"/>
    </source>
</evidence>
<feature type="transmembrane region" description="Helical" evidence="12">
    <location>
        <begin position="261"/>
        <end position="283"/>
    </location>
</feature>
<evidence type="ECO:0000256" key="8">
    <source>
        <dbReference type="ARBA" id="ARBA00023170"/>
    </source>
</evidence>
<dbReference type="Pfam" id="PF01094">
    <property type="entry name" value="ANF_receptor"/>
    <property type="match status" value="1"/>
</dbReference>
<dbReference type="PRINTS" id="PR01177">
    <property type="entry name" value="GABAB1RECPTR"/>
</dbReference>
<evidence type="ECO:0000256" key="4">
    <source>
        <dbReference type="ARBA" id="ARBA00022729"/>
    </source>
</evidence>
<dbReference type="PANTHER" id="PTHR10519">
    <property type="entry name" value="GABA-B RECEPTOR"/>
    <property type="match status" value="1"/>
</dbReference>
<keyword evidence="5 12" id="KW-1133">Transmembrane helix</keyword>
<evidence type="ECO:0000256" key="1">
    <source>
        <dbReference type="ARBA" id="ARBA00004651"/>
    </source>
</evidence>
<evidence type="ECO:0000256" key="11">
    <source>
        <dbReference type="ARBA" id="ARBA00073785"/>
    </source>
</evidence>
<evidence type="ECO:0000256" key="5">
    <source>
        <dbReference type="ARBA" id="ARBA00022989"/>
    </source>
</evidence>
<dbReference type="OrthoDB" id="17569at2759"/>
<keyword evidence="7 12" id="KW-0472">Membrane</keyword>
<dbReference type="SUPFAM" id="SSF53822">
    <property type="entry name" value="Periplasmic binding protein-like I"/>
    <property type="match status" value="1"/>
</dbReference>
<dbReference type="GO" id="GO:0004965">
    <property type="term" value="F:G protein-coupled GABA receptor activity"/>
    <property type="evidence" value="ECO:0007669"/>
    <property type="project" value="InterPro"/>
</dbReference>
<feature type="transmembrane region" description="Helical" evidence="12">
    <location>
        <begin position="377"/>
        <end position="398"/>
    </location>
</feature>
<feature type="non-terminal residue" evidence="14">
    <location>
        <position position="1"/>
    </location>
</feature>
<keyword evidence="8 14" id="KW-0675">Receptor</keyword>
<dbReference type="InterPro" id="IPR002455">
    <property type="entry name" value="GPCR3_GABA-B"/>
</dbReference>
<dbReference type="STRING" id="299467.A0A443S483"/>
<keyword evidence="4" id="KW-0732">Signal</keyword>
<dbReference type="GO" id="GO:0007214">
    <property type="term" value="P:gamma-aminobutyric acid signaling pathway"/>
    <property type="evidence" value="ECO:0007669"/>
    <property type="project" value="TreeGrafter"/>
</dbReference>
<dbReference type="EMBL" id="NCKV01009255">
    <property type="protein sequence ID" value="RWS22284.1"/>
    <property type="molecule type" value="Genomic_DNA"/>
</dbReference>
<evidence type="ECO:0000256" key="2">
    <source>
        <dbReference type="ARBA" id="ARBA00022475"/>
    </source>
</evidence>
<evidence type="ECO:0000256" key="9">
    <source>
        <dbReference type="ARBA" id="ARBA00023180"/>
    </source>
</evidence>
<dbReference type="VEuPathDB" id="VectorBase:LDEU009756"/>
<name>A0A443S483_9ACAR</name>
<dbReference type="CDD" id="cd06366">
    <property type="entry name" value="PBP1_GABAb_receptor"/>
    <property type="match status" value="1"/>
</dbReference>
<keyword evidence="6" id="KW-0297">G-protein coupled receptor</keyword>
<comment type="subcellular location">
    <subcellularLocation>
        <location evidence="1">Cell membrane</location>
        <topology evidence="1">Multi-pass membrane protein</topology>
    </subcellularLocation>
</comment>
<proteinExistence type="predicted"/>
<accession>A0A443S483</accession>
<keyword evidence="15" id="KW-1185">Reference proteome</keyword>
<dbReference type="PROSITE" id="PS50259">
    <property type="entry name" value="G_PROTEIN_RECEP_F3_4"/>
    <property type="match status" value="1"/>
</dbReference>
<sequence length="428" mass="49005">THNKMLTDLDKEKIEIALTQSVSEEITPDIQKFKESDVRIILGNFNEEWARYIFCQAYKLGITGRKYQWILAGEYRERWWNKKDASMNCTHSELMTALEGYIATDVLPLSTSHKITVSGMTAYEYHGAYDERRKHEYSKYHGYAYDGIWTIAFAIQYVNLKLSAKNRSLSLLDFDYRNPFWADLFREALNHTFFVGVTGNVTFEGNERKGSILVKRFEGGKEVNIGEYHSMTGELHLKPINWPGGAPPVDRTRKKIVASRVSLTLFIVISVFAVIGIILALVFLTMNIRYRKQSFTLLGGLIVVVKPLTAIEVINESEKCDEKCVKCGRITRIHARAWVLMTGFTLAFGSMFSKTWRVHAIFTNIKLNKKVIKDYKLFMVVGILVFIDVVTLTTWQIVDPFYRDVSLGSAEVYVSLNRPTPKAACVDH</sequence>
<evidence type="ECO:0000259" key="13">
    <source>
        <dbReference type="PROSITE" id="PS50259"/>
    </source>
</evidence>
<evidence type="ECO:0000313" key="14">
    <source>
        <dbReference type="EMBL" id="RWS22284.1"/>
    </source>
</evidence>
<protein>
    <recommendedName>
        <fullName evidence="11">Gamma-aminobutyric acid type B receptor subunit 2</fullName>
    </recommendedName>
</protein>
<keyword evidence="2" id="KW-1003">Cell membrane</keyword>